<evidence type="ECO:0000256" key="1">
    <source>
        <dbReference type="ARBA" id="ARBA00001913"/>
    </source>
</evidence>
<dbReference type="InterPro" id="IPR013780">
    <property type="entry name" value="Glyco_hydro_b"/>
</dbReference>
<evidence type="ECO:0000259" key="7">
    <source>
        <dbReference type="SMART" id="SM00642"/>
    </source>
</evidence>
<reference evidence="8" key="1">
    <citation type="journal article" date="2023" name="Mol. Phylogenet. Evol.">
        <title>Genome-scale phylogeny and comparative genomics of the fungal order Sordariales.</title>
        <authorList>
            <person name="Hensen N."/>
            <person name="Bonometti L."/>
            <person name="Westerberg I."/>
            <person name="Brannstrom I.O."/>
            <person name="Guillou S."/>
            <person name="Cros-Aarteil S."/>
            <person name="Calhoun S."/>
            <person name="Haridas S."/>
            <person name="Kuo A."/>
            <person name="Mondo S."/>
            <person name="Pangilinan J."/>
            <person name="Riley R."/>
            <person name="LaButti K."/>
            <person name="Andreopoulos B."/>
            <person name="Lipzen A."/>
            <person name="Chen C."/>
            <person name="Yan M."/>
            <person name="Daum C."/>
            <person name="Ng V."/>
            <person name="Clum A."/>
            <person name="Steindorff A."/>
            <person name="Ohm R.A."/>
            <person name="Martin F."/>
            <person name="Silar P."/>
            <person name="Natvig D.O."/>
            <person name="Lalanne C."/>
            <person name="Gautier V."/>
            <person name="Ament-Velasquez S.L."/>
            <person name="Kruys A."/>
            <person name="Hutchinson M.I."/>
            <person name="Powell A.J."/>
            <person name="Barry K."/>
            <person name="Miller A.N."/>
            <person name="Grigoriev I.V."/>
            <person name="Debuchy R."/>
            <person name="Gladieux P."/>
            <person name="Hiltunen Thoren M."/>
            <person name="Johannesson H."/>
        </authorList>
    </citation>
    <scope>NUCLEOTIDE SEQUENCE</scope>
    <source>
        <strain evidence="8">CBS 955.72</strain>
    </source>
</reference>
<dbReference type="InterPro" id="IPR013776">
    <property type="entry name" value="A-amylase_thermo"/>
</dbReference>
<dbReference type="Pfam" id="PF00128">
    <property type="entry name" value="Alpha-amylase"/>
    <property type="match status" value="1"/>
</dbReference>
<organism evidence="8 9">
    <name type="scientific">Lasiosphaeria hispida</name>
    <dbReference type="NCBI Taxonomy" id="260671"/>
    <lineage>
        <taxon>Eukaryota</taxon>
        <taxon>Fungi</taxon>
        <taxon>Dikarya</taxon>
        <taxon>Ascomycota</taxon>
        <taxon>Pezizomycotina</taxon>
        <taxon>Sordariomycetes</taxon>
        <taxon>Sordariomycetidae</taxon>
        <taxon>Sordariales</taxon>
        <taxon>Lasiosphaeriaceae</taxon>
        <taxon>Lasiosphaeria</taxon>
    </lineage>
</organism>
<dbReference type="NCBIfam" id="NF006968">
    <property type="entry name" value="PRK09441.1-1"/>
    <property type="match status" value="1"/>
</dbReference>
<dbReference type="PANTHER" id="PTHR43447">
    <property type="entry name" value="ALPHA-AMYLASE"/>
    <property type="match status" value="1"/>
</dbReference>
<keyword evidence="9" id="KW-1185">Reference proteome</keyword>
<evidence type="ECO:0000256" key="5">
    <source>
        <dbReference type="ARBA" id="ARBA00023277"/>
    </source>
</evidence>
<evidence type="ECO:0000256" key="2">
    <source>
        <dbReference type="ARBA" id="ARBA00008061"/>
    </source>
</evidence>
<dbReference type="SUPFAM" id="SSF51011">
    <property type="entry name" value="Glycosyl hydrolase domain"/>
    <property type="match status" value="1"/>
</dbReference>
<sequence>MTHRAHRSRFSMRPASQHFLRYICGRYWFSIRNKSHYLLEAGSIALRSRGFQPDTKTETIPRQRANLSARSMDATPENITMMQGFEWHVPADQKHWVRLEKQVPHLKKWGVDNIWLPPGCKASSSQSNGYDIYDFYDLGEFDQKGSIPTKWGTKTELLQLAHTAQQSGVGLYWDAVLNHKSGADRVEKCQVVEVDPKNRNWHVSGQYEIEAWVGFDFPGRGEEYSEMKYRGEHFTGVNYNNVNKKEAIYKIVGGWSDGWAETPDVDAENGNYDYLMGADLDHDHSEVENDILAWGRWLAEEIPLKGVRFDAVKHYSAKFLSKFVDEMNKVRGGEWFFVGEFWKNSLPDMKTYLNRMDHKFSLFDVPLVYNFSKISHGNSEDLRRVFDGTLVQENPIHSASAVTFVMNHDTQPNQSLATPIEGWFKPLAYALVLLRSKGYPCVWYGDLYGVKGDHPFPLSCGGALPKLMLARKLYSYGEQADYFDFRTCVGWVRYGTPDRPFGCAVVMSNAGPGWKQMHVGKVHAGEVWADVLNWQAKQVVIGTDGFGVFTCGQTSVSIWVNSAAEGREKFNRPFESNIY</sequence>
<evidence type="ECO:0000313" key="9">
    <source>
        <dbReference type="Proteomes" id="UP001275084"/>
    </source>
</evidence>
<keyword evidence="5" id="KW-0119">Carbohydrate metabolism</keyword>
<keyword evidence="3" id="KW-0479">Metal-binding</keyword>
<dbReference type="InterPro" id="IPR017853">
    <property type="entry name" value="GH"/>
</dbReference>
<protein>
    <submittedName>
        <fullName evidence="8">Alpha-amylase</fullName>
    </submittedName>
</protein>
<comment type="cofactor">
    <cofactor evidence="1">
        <name>Ca(2+)</name>
        <dbReference type="ChEBI" id="CHEBI:29108"/>
    </cofactor>
</comment>
<dbReference type="GO" id="GO:0005975">
    <property type="term" value="P:carbohydrate metabolic process"/>
    <property type="evidence" value="ECO:0007669"/>
    <property type="project" value="InterPro"/>
</dbReference>
<dbReference type="Gene3D" id="3.20.20.80">
    <property type="entry name" value="Glycosidases"/>
    <property type="match status" value="1"/>
</dbReference>
<proteinExistence type="inferred from homology"/>
<evidence type="ECO:0000256" key="3">
    <source>
        <dbReference type="ARBA" id="ARBA00022723"/>
    </source>
</evidence>
<reference evidence="8" key="2">
    <citation type="submission" date="2023-06" db="EMBL/GenBank/DDBJ databases">
        <authorList>
            <consortium name="Lawrence Berkeley National Laboratory"/>
            <person name="Haridas S."/>
            <person name="Hensen N."/>
            <person name="Bonometti L."/>
            <person name="Westerberg I."/>
            <person name="Brannstrom I.O."/>
            <person name="Guillou S."/>
            <person name="Cros-Aarteil S."/>
            <person name="Calhoun S."/>
            <person name="Kuo A."/>
            <person name="Mondo S."/>
            <person name="Pangilinan J."/>
            <person name="Riley R."/>
            <person name="Labutti K."/>
            <person name="Andreopoulos B."/>
            <person name="Lipzen A."/>
            <person name="Chen C."/>
            <person name="Yanf M."/>
            <person name="Daum C."/>
            <person name="Ng V."/>
            <person name="Clum A."/>
            <person name="Steindorff A."/>
            <person name="Ohm R."/>
            <person name="Martin F."/>
            <person name="Silar P."/>
            <person name="Natvig D."/>
            <person name="Lalanne C."/>
            <person name="Gautier V."/>
            <person name="Ament-Velasquez S.L."/>
            <person name="Kruys A."/>
            <person name="Hutchinson M.I."/>
            <person name="Powell A.J."/>
            <person name="Barry K."/>
            <person name="Miller A.N."/>
            <person name="Grigoriev I.V."/>
            <person name="Debuchy R."/>
            <person name="Gladieux P."/>
            <person name="Thoren M.H."/>
            <person name="Johannesson H."/>
        </authorList>
    </citation>
    <scope>NUCLEOTIDE SEQUENCE</scope>
    <source>
        <strain evidence="8">CBS 955.72</strain>
    </source>
</reference>
<feature type="domain" description="Glycosyl hydrolase family 13 catalytic" evidence="7">
    <location>
        <begin position="79"/>
        <end position="471"/>
    </location>
</feature>
<dbReference type="Gene3D" id="2.60.40.1180">
    <property type="entry name" value="Golgi alpha-mannosidase II"/>
    <property type="match status" value="1"/>
</dbReference>
<dbReference type="CDD" id="cd11318">
    <property type="entry name" value="AmyAc_bac_fung_AmyA"/>
    <property type="match status" value="1"/>
</dbReference>
<dbReference type="GO" id="GO:0004553">
    <property type="term" value="F:hydrolase activity, hydrolyzing O-glycosyl compounds"/>
    <property type="evidence" value="ECO:0007669"/>
    <property type="project" value="InterPro"/>
</dbReference>
<dbReference type="NCBIfam" id="NF006969">
    <property type="entry name" value="PRK09441.1-2"/>
    <property type="match status" value="1"/>
</dbReference>
<dbReference type="PIRSF" id="PIRSF001021">
    <property type="entry name" value="Alph-amls_thrmst"/>
    <property type="match status" value="1"/>
</dbReference>
<keyword evidence="6" id="KW-0326">Glycosidase</keyword>
<dbReference type="Gene3D" id="2.40.30.140">
    <property type="match status" value="1"/>
</dbReference>
<dbReference type="Proteomes" id="UP001275084">
    <property type="component" value="Unassembled WGS sequence"/>
</dbReference>
<accession>A0AAJ0HK02</accession>
<dbReference type="AlphaFoldDB" id="A0AAJ0HK02"/>
<dbReference type="SUPFAM" id="SSF51445">
    <property type="entry name" value="(Trans)glycosidases"/>
    <property type="match status" value="1"/>
</dbReference>
<evidence type="ECO:0000256" key="6">
    <source>
        <dbReference type="ARBA" id="ARBA00023295"/>
    </source>
</evidence>
<evidence type="ECO:0000256" key="4">
    <source>
        <dbReference type="ARBA" id="ARBA00022801"/>
    </source>
</evidence>
<comment type="caution">
    <text evidence="8">The sequence shown here is derived from an EMBL/GenBank/DDBJ whole genome shotgun (WGS) entry which is preliminary data.</text>
</comment>
<keyword evidence="4" id="KW-0378">Hydrolase</keyword>
<name>A0AAJ0HK02_9PEZI</name>
<evidence type="ECO:0000313" key="8">
    <source>
        <dbReference type="EMBL" id="KAK3356302.1"/>
    </source>
</evidence>
<dbReference type="EMBL" id="JAUIQD010000003">
    <property type="protein sequence ID" value="KAK3356302.1"/>
    <property type="molecule type" value="Genomic_DNA"/>
</dbReference>
<dbReference type="SMART" id="SM00642">
    <property type="entry name" value="Aamy"/>
    <property type="match status" value="1"/>
</dbReference>
<comment type="similarity">
    <text evidence="2">Belongs to the glycosyl hydrolase 13 family.</text>
</comment>
<dbReference type="InterPro" id="IPR006047">
    <property type="entry name" value="GH13_cat_dom"/>
</dbReference>
<gene>
    <name evidence="8" type="ORF">B0T25DRAFT_536456</name>
</gene>
<dbReference type="GO" id="GO:0005509">
    <property type="term" value="F:calcium ion binding"/>
    <property type="evidence" value="ECO:0007669"/>
    <property type="project" value="InterPro"/>
</dbReference>